<dbReference type="EMBL" id="JAAABM010000007">
    <property type="protein sequence ID" value="KAF7676151.1"/>
    <property type="molecule type" value="Genomic_DNA"/>
</dbReference>
<gene>
    <name evidence="1" type="ORF">GT037_005656</name>
</gene>
<name>A0A8H7B6X4_9PLEO</name>
<accession>A0A8H7B6X4</accession>
<dbReference type="RefSeq" id="XP_038786392.1">
    <property type="nucleotide sequence ID" value="XM_038930703.1"/>
</dbReference>
<evidence type="ECO:0000313" key="1">
    <source>
        <dbReference type="EMBL" id="KAF7676151.1"/>
    </source>
</evidence>
<dbReference type="GeneID" id="62203881"/>
<protein>
    <submittedName>
        <fullName evidence="1">Uncharacterized protein</fullName>
    </submittedName>
</protein>
<evidence type="ECO:0000313" key="2">
    <source>
        <dbReference type="Proteomes" id="UP000596902"/>
    </source>
</evidence>
<organism evidence="1 2">
    <name type="scientific">Alternaria burnsii</name>
    <dbReference type="NCBI Taxonomy" id="1187904"/>
    <lineage>
        <taxon>Eukaryota</taxon>
        <taxon>Fungi</taxon>
        <taxon>Dikarya</taxon>
        <taxon>Ascomycota</taxon>
        <taxon>Pezizomycotina</taxon>
        <taxon>Dothideomycetes</taxon>
        <taxon>Pleosporomycetidae</taxon>
        <taxon>Pleosporales</taxon>
        <taxon>Pleosporineae</taxon>
        <taxon>Pleosporaceae</taxon>
        <taxon>Alternaria</taxon>
        <taxon>Alternaria sect. Alternaria</taxon>
    </lineage>
</organism>
<reference evidence="1" key="2">
    <citation type="submission" date="2020-08" db="EMBL/GenBank/DDBJ databases">
        <title>Draft Genome Sequence of Cumin Blight Pathogen Alternaria burnsii.</title>
        <authorList>
            <person name="Feng Z."/>
        </authorList>
    </citation>
    <scope>NUCLEOTIDE SEQUENCE</scope>
    <source>
        <strain evidence="1">CBS107.38</strain>
    </source>
</reference>
<sequence length="89" mass="9963">MNTVLALKSLLRTLPKLTSPENHPPITISTSQFLGITALPVELWSLVVEYTVLHRIGQNAPPFNECTAALELRLAYSAKRCYTPYTLTY</sequence>
<proteinExistence type="predicted"/>
<dbReference type="AlphaFoldDB" id="A0A8H7B6X4"/>
<comment type="caution">
    <text evidence="1">The sequence shown here is derived from an EMBL/GenBank/DDBJ whole genome shotgun (WGS) entry which is preliminary data.</text>
</comment>
<dbReference type="Proteomes" id="UP000596902">
    <property type="component" value="Unassembled WGS sequence"/>
</dbReference>
<keyword evidence="2" id="KW-1185">Reference proteome</keyword>
<reference evidence="1" key="1">
    <citation type="submission" date="2020-01" db="EMBL/GenBank/DDBJ databases">
        <authorList>
            <person name="Feng Z.H.Z."/>
        </authorList>
    </citation>
    <scope>NUCLEOTIDE SEQUENCE</scope>
    <source>
        <strain evidence="1">CBS107.38</strain>
    </source>
</reference>